<dbReference type="InParanoid" id="A0A152A382"/>
<dbReference type="EMBL" id="LODT01000013">
    <property type="protein sequence ID" value="KYR00664.1"/>
    <property type="molecule type" value="Genomic_DNA"/>
</dbReference>
<dbReference type="PROSITE" id="PS50119">
    <property type="entry name" value="ZF_BBOX"/>
    <property type="match status" value="1"/>
</dbReference>
<keyword evidence="4" id="KW-1185">Reference proteome</keyword>
<keyword evidence="1" id="KW-0863">Zinc-finger</keyword>
<dbReference type="Gene3D" id="2.120.10.80">
    <property type="entry name" value="Kelch-type beta propeller"/>
    <property type="match status" value="1"/>
</dbReference>
<name>A0A152A382_TIELA</name>
<evidence type="ECO:0000313" key="3">
    <source>
        <dbReference type="EMBL" id="KYR00664.1"/>
    </source>
</evidence>
<organism evidence="3 4">
    <name type="scientific">Tieghemostelium lacteum</name>
    <name type="common">Slime mold</name>
    <name type="synonym">Dictyostelium lacteum</name>
    <dbReference type="NCBI Taxonomy" id="361077"/>
    <lineage>
        <taxon>Eukaryota</taxon>
        <taxon>Amoebozoa</taxon>
        <taxon>Evosea</taxon>
        <taxon>Eumycetozoa</taxon>
        <taxon>Dictyostelia</taxon>
        <taxon>Dictyosteliales</taxon>
        <taxon>Raperosteliaceae</taxon>
        <taxon>Tieghemostelium</taxon>
    </lineage>
</organism>
<dbReference type="GO" id="GO:0008270">
    <property type="term" value="F:zinc ion binding"/>
    <property type="evidence" value="ECO:0007669"/>
    <property type="project" value="UniProtKB-KW"/>
</dbReference>
<evidence type="ECO:0000313" key="4">
    <source>
        <dbReference type="Proteomes" id="UP000076078"/>
    </source>
</evidence>
<keyword evidence="1" id="KW-0862">Zinc</keyword>
<evidence type="ECO:0000256" key="1">
    <source>
        <dbReference type="PROSITE-ProRule" id="PRU00024"/>
    </source>
</evidence>
<protein>
    <submittedName>
        <fullName evidence="3">FNIP repeat-containing protein</fullName>
    </submittedName>
</protein>
<dbReference type="Pfam" id="PF00643">
    <property type="entry name" value="zf-B_box"/>
    <property type="match status" value="1"/>
</dbReference>
<dbReference type="CDD" id="cd19756">
    <property type="entry name" value="Bbox2"/>
    <property type="match status" value="1"/>
</dbReference>
<proteinExistence type="predicted"/>
<evidence type="ECO:0000259" key="2">
    <source>
        <dbReference type="PROSITE" id="PS50119"/>
    </source>
</evidence>
<dbReference type="Proteomes" id="UP000076078">
    <property type="component" value="Unassembled WGS sequence"/>
</dbReference>
<dbReference type="InterPro" id="IPR015915">
    <property type="entry name" value="Kelch-typ_b-propeller"/>
</dbReference>
<dbReference type="SUPFAM" id="SSF57845">
    <property type="entry name" value="B-box zinc-binding domain"/>
    <property type="match status" value="1"/>
</dbReference>
<keyword evidence="1" id="KW-0479">Metal-binding</keyword>
<gene>
    <name evidence="3" type="ORF">DLAC_02698</name>
</gene>
<comment type="caution">
    <text evidence="3">The sequence shown here is derived from an EMBL/GenBank/DDBJ whole genome shotgun (WGS) entry which is preliminary data.</text>
</comment>
<dbReference type="AlphaFoldDB" id="A0A152A382"/>
<dbReference type="InterPro" id="IPR000315">
    <property type="entry name" value="Znf_B-box"/>
</dbReference>
<reference evidence="3 4" key="1">
    <citation type="submission" date="2015-12" db="EMBL/GenBank/DDBJ databases">
        <title>Dictyostelia acquired genes for synthesis and detection of signals that induce cell-type specialization by lateral gene transfer from prokaryotes.</title>
        <authorList>
            <person name="Gloeckner G."/>
            <person name="Schaap P."/>
        </authorList>
    </citation>
    <scope>NUCLEOTIDE SEQUENCE [LARGE SCALE GENOMIC DNA]</scope>
    <source>
        <strain evidence="3 4">TK</strain>
    </source>
</reference>
<dbReference type="SUPFAM" id="SSF117281">
    <property type="entry name" value="Kelch motif"/>
    <property type="match status" value="1"/>
</dbReference>
<feature type="domain" description="B box-type" evidence="2">
    <location>
        <begin position="3"/>
        <end position="44"/>
    </location>
</feature>
<dbReference type="Gene3D" id="3.30.160.60">
    <property type="entry name" value="Classic Zinc Finger"/>
    <property type="match status" value="1"/>
</dbReference>
<sequence length="528" mass="61954">MSSQNLICTKSRHLKSTDLYCSDCKSLFCSKCIGDHRSHSTVDSDDYFEEIIKQSKEHKNNLEQCIIIKKQEIEDNQNYFKKDIQSHYDKQVDLVDELFRELHDQLHMKQVEIKRELKSHHDNNLEQLTLILSEIETDLTKHQNTISDINNYHDDRKIDRHQYIQNLNDSLHSQSKNNTDTNQYQTDENQYHLPFVDQTKMNITLNSIPLIVIDRVKHITCNISFDYYNSNNNNNNNNNNKKKYTEIIRYSKEKGLERLDLEKGKVSVISNTNPSQNNMILDTNFRLCENCTINGRVYLFGNNGSCIMMNTLQQPTKTWTLCTWTPPNVINPSAISDGTLIFLFGGNKKDTTPLSNIYKIDTRLNQCLWVGNLKSPCIGTLLEWDEDGNILIIGGQSGMRNSTRIEKFNPRTNHLETIVDSIPGLYVDSNFYYCYVDRLKSLYILESLECAQFLIKFNLNSKEITKHKITIKLTSFNSKMLYDNEEHLYIFRPSKKSMWTYNIITDHWVKEKNNLNQVNERQYYSFNK</sequence>
<accession>A0A152A382</accession>